<evidence type="ECO:0000313" key="4">
    <source>
        <dbReference type="EMBL" id="OTF72054.1"/>
    </source>
</evidence>
<dbReference type="Pfam" id="PF01585">
    <property type="entry name" value="G-patch"/>
    <property type="match status" value="1"/>
</dbReference>
<evidence type="ECO:0000256" key="1">
    <source>
        <dbReference type="ARBA" id="ARBA00040365"/>
    </source>
</evidence>
<dbReference type="SMART" id="SM00443">
    <property type="entry name" value="G_patch"/>
    <property type="match status" value="1"/>
</dbReference>
<sequence>MDFAKRQMKNMGWSEGKGLGAEENGIVKPIVPKIQMNTRGLGFSIADSIQVKNQWWAEAYNVASKGLKPEYKITSVGVIVKAKSGLKSEEETGVYNQHFVSGGKIMNDNPDDNELQPNNDGECSKRKRRKKKRKKEEIEDDDVTMIKTDETTADKNCKYSKHSLDFNVIFAKNDNITCHKAARLGIKMSGKMKRLQEQEAKFSSSTTK</sequence>
<dbReference type="InterPro" id="IPR000467">
    <property type="entry name" value="G_patch_dom"/>
</dbReference>
<proteinExistence type="predicted"/>
<gene>
    <name evidence="4" type="ORF">BLA29_001755</name>
</gene>
<dbReference type="EMBL" id="MUJZ01058145">
    <property type="protein sequence ID" value="OTF72054.1"/>
    <property type="molecule type" value="Genomic_DNA"/>
</dbReference>
<feature type="domain" description="G-patch" evidence="3">
    <location>
        <begin position="1"/>
        <end position="46"/>
    </location>
</feature>
<dbReference type="GO" id="GO:0005730">
    <property type="term" value="C:nucleolus"/>
    <property type="evidence" value="ECO:0007669"/>
    <property type="project" value="TreeGrafter"/>
</dbReference>
<accession>A0A1Y3AW87</accession>
<protein>
    <recommendedName>
        <fullName evidence="1">G patch domain-containing protein 4</fullName>
    </recommendedName>
</protein>
<organism evidence="4 5">
    <name type="scientific">Euroglyphus maynei</name>
    <name type="common">Mayne's house dust mite</name>
    <dbReference type="NCBI Taxonomy" id="6958"/>
    <lineage>
        <taxon>Eukaryota</taxon>
        <taxon>Metazoa</taxon>
        <taxon>Ecdysozoa</taxon>
        <taxon>Arthropoda</taxon>
        <taxon>Chelicerata</taxon>
        <taxon>Arachnida</taxon>
        <taxon>Acari</taxon>
        <taxon>Acariformes</taxon>
        <taxon>Sarcoptiformes</taxon>
        <taxon>Astigmata</taxon>
        <taxon>Psoroptidia</taxon>
        <taxon>Analgoidea</taxon>
        <taxon>Pyroglyphidae</taxon>
        <taxon>Pyroglyphinae</taxon>
        <taxon>Euroglyphus</taxon>
    </lineage>
</organism>
<comment type="caution">
    <text evidence="4">The sequence shown here is derived from an EMBL/GenBank/DDBJ whole genome shotgun (WGS) entry which is preliminary data.</text>
</comment>
<dbReference type="PROSITE" id="PS50174">
    <property type="entry name" value="G_PATCH"/>
    <property type="match status" value="1"/>
</dbReference>
<keyword evidence="5" id="KW-1185">Reference proteome</keyword>
<dbReference type="InterPro" id="IPR050656">
    <property type="entry name" value="PINX1"/>
</dbReference>
<dbReference type="PANTHER" id="PTHR23149:SF9">
    <property type="entry name" value="G PATCH DOMAIN-CONTAINING PROTEIN 4"/>
    <property type="match status" value="1"/>
</dbReference>
<reference evidence="4 5" key="1">
    <citation type="submission" date="2017-03" db="EMBL/GenBank/DDBJ databases">
        <title>Genome Survey of Euroglyphus maynei.</title>
        <authorList>
            <person name="Arlian L.G."/>
            <person name="Morgan M.S."/>
            <person name="Rider S.D."/>
        </authorList>
    </citation>
    <scope>NUCLEOTIDE SEQUENCE [LARGE SCALE GENOMIC DNA]</scope>
    <source>
        <strain evidence="4">Arlian Lab</strain>
        <tissue evidence="4">Whole body</tissue>
    </source>
</reference>
<dbReference type="OrthoDB" id="10019757at2759"/>
<dbReference type="AlphaFoldDB" id="A0A1Y3AW87"/>
<feature type="region of interest" description="Disordered" evidence="2">
    <location>
        <begin position="100"/>
        <end position="136"/>
    </location>
</feature>
<evidence type="ECO:0000259" key="3">
    <source>
        <dbReference type="PROSITE" id="PS50174"/>
    </source>
</evidence>
<evidence type="ECO:0000256" key="2">
    <source>
        <dbReference type="SAM" id="MobiDB-lite"/>
    </source>
</evidence>
<dbReference type="PANTHER" id="PTHR23149">
    <property type="entry name" value="G PATCH DOMAIN CONTAINING PROTEIN"/>
    <property type="match status" value="1"/>
</dbReference>
<evidence type="ECO:0000313" key="5">
    <source>
        <dbReference type="Proteomes" id="UP000194236"/>
    </source>
</evidence>
<dbReference type="Proteomes" id="UP000194236">
    <property type="component" value="Unassembled WGS sequence"/>
</dbReference>
<name>A0A1Y3AW87_EURMA</name>
<dbReference type="GO" id="GO:0003676">
    <property type="term" value="F:nucleic acid binding"/>
    <property type="evidence" value="ECO:0007669"/>
    <property type="project" value="InterPro"/>
</dbReference>
<feature type="compositionally biased region" description="Basic residues" evidence="2">
    <location>
        <begin position="125"/>
        <end position="134"/>
    </location>
</feature>